<dbReference type="InterPro" id="IPR051475">
    <property type="entry name" value="Diverse_Ion_Transporter"/>
</dbReference>
<feature type="region of interest" description="Disordered" evidence="6">
    <location>
        <begin position="60"/>
        <end position="90"/>
    </location>
</feature>
<accession>A0A922MYR8</accession>
<feature type="transmembrane region" description="Helical" evidence="7">
    <location>
        <begin position="237"/>
        <end position="260"/>
    </location>
</feature>
<comment type="caution">
    <text evidence="9">The sequence shown here is derived from an EMBL/GenBank/DDBJ whole genome shotgun (WGS) entry which is preliminary data.</text>
</comment>
<dbReference type="PANTHER" id="PTHR43568">
    <property type="entry name" value="P PROTEIN"/>
    <property type="match status" value="1"/>
</dbReference>
<sequence>MDKIVKSVKSWRHPRPAEELSRSQYSLVSTDLTDGAVQLWLGLPDEVKYDPALEQFRQHYEKEHGSNGVPRKTKNGSTKRLPLVNSAPHLNNNLQIPREEVMFINSNNNKCPSIDEKKEKILEEVPEPKKPSKSPRWSIILDPEDEIDFTEGETRTTVLKMDTSSGDNATHFLKMRTNVQTTTPFALSYTMDPLDISTGVIYACMLLGALTMAAVLISTTALAVLSIAGERPTLPELISWLDVETLLLLFSMMLLVSIMAETGLFDFLAVFTFEVTKGKIWPLITLLSAITAIISTVLDNVTTVLLMTPVTIRLCEVMDLDPIPVLMSMVIFSNIGGTVTPVGDPPNVIIASNKAVVQSISIWRRAADSLPHLSRDELVVRERLDRKVRKLTVKLDAFGQGDEDQSLSEGVLRDYAG</sequence>
<evidence type="ECO:0000256" key="2">
    <source>
        <dbReference type="ARBA" id="ARBA00022448"/>
    </source>
</evidence>
<evidence type="ECO:0000259" key="8">
    <source>
        <dbReference type="Pfam" id="PF03600"/>
    </source>
</evidence>
<dbReference type="Pfam" id="PF03600">
    <property type="entry name" value="CitMHS"/>
    <property type="match status" value="1"/>
</dbReference>
<evidence type="ECO:0000313" key="10">
    <source>
        <dbReference type="Proteomes" id="UP000814243"/>
    </source>
</evidence>
<evidence type="ECO:0000256" key="3">
    <source>
        <dbReference type="ARBA" id="ARBA00022692"/>
    </source>
</evidence>
<keyword evidence="3 7" id="KW-0812">Transmembrane</keyword>
<reference evidence="9" key="1">
    <citation type="journal article" date="2021" name="G3 (Bethesda)">
        <title>Genome and transcriptome analysis of the beet armyworm Spodoptera exigua reveals targets for pest control. .</title>
        <authorList>
            <person name="Simon S."/>
            <person name="Breeschoten T."/>
            <person name="Jansen H.J."/>
            <person name="Dirks R.P."/>
            <person name="Schranz M.E."/>
            <person name="Ros V.I.D."/>
        </authorList>
    </citation>
    <scope>NUCLEOTIDE SEQUENCE</scope>
    <source>
        <strain evidence="9">TB_SE_WUR_2020</strain>
    </source>
</reference>
<dbReference type="InterPro" id="IPR004680">
    <property type="entry name" value="Cit_transptr-like_dom"/>
</dbReference>
<organism evidence="9 10">
    <name type="scientific">Spodoptera exigua</name>
    <name type="common">Beet armyworm</name>
    <name type="synonym">Noctua fulgens</name>
    <dbReference type="NCBI Taxonomy" id="7107"/>
    <lineage>
        <taxon>Eukaryota</taxon>
        <taxon>Metazoa</taxon>
        <taxon>Ecdysozoa</taxon>
        <taxon>Arthropoda</taxon>
        <taxon>Hexapoda</taxon>
        <taxon>Insecta</taxon>
        <taxon>Pterygota</taxon>
        <taxon>Neoptera</taxon>
        <taxon>Endopterygota</taxon>
        <taxon>Lepidoptera</taxon>
        <taxon>Glossata</taxon>
        <taxon>Ditrysia</taxon>
        <taxon>Noctuoidea</taxon>
        <taxon>Noctuidae</taxon>
        <taxon>Amphipyrinae</taxon>
        <taxon>Spodoptera</taxon>
    </lineage>
</organism>
<feature type="transmembrane region" description="Helical" evidence="7">
    <location>
        <begin position="280"/>
        <end position="298"/>
    </location>
</feature>
<dbReference type="AlphaFoldDB" id="A0A922MYR8"/>
<dbReference type="EMBL" id="JACEFF010000048">
    <property type="protein sequence ID" value="KAH9645369.1"/>
    <property type="molecule type" value="Genomic_DNA"/>
</dbReference>
<evidence type="ECO:0000256" key="7">
    <source>
        <dbReference type="SAM" id="Phobius"/>
    </source>
</evidence>
<dbReference type="Proteomes" id="UP000814243">
    <property type="component" value="Unassembled WGS sequence"/>
</dbReference>
<name>A0A922MYR8_SPOEX</name>
<evidence type="ECO:0000313" key="9">
    <source>
        <dbReference type="EMBL" id="KAH9645369.1"/>
    </source>
</evidence>
<gene>
    <name evidence="9" type="ORF">HF086_011133</name>
</gene>
<dbReference type="PANTHER" id="PTHR43568:SF1">
    <property type="entry name" value="P PROTEIN"/>
    <property type="match status" value="1"/>
</dbReference>
<comment type="subcellular location">
    <subcellularLocation>
        <location evidence="1">Membrane</location>
        <topology evidence="1">Multi-pass membrane protein</topology>
    </subcellularLocation>
</comment>
<evidence type="ECO:0000256" key="5">
    <source>
        <dbReference type="ARBA" id="ARBA00023136"/>
    </source>
</evidence>
<feature type="domain" description="Citrate transporter-like" evidence="8">
    <location>
        <begin position="212"/>
        <end position="353"/>
    </location>
</feature>
<evidence type="ECO:0000256" key="6">
    <source>
        <dbReference type="SAM" id="MobiDB-lite"/>
    </source>
</evidence>
<proteinExistence type="predicted"/>
<keyword evidence="2" id="KW-0813">Transport</keyword>
<dbReference type="GO" id="GO:0016020">
    <property type="term" value="C:membrane"/>
    <property type="evidence" value="ECO:0007669"/>
    <property type="project" value="UniProtKB-SubCell"/>
</dbReference>
<protein>
    <recommendedName>
        <fullName evidence="8">Citrate transporter-like domain-containing protein</fullName>
    </recommendedName>
</protein>
<dbReference type="GO" id="GO:0055085">
    <property type="term" value="P:transmembrane transport"/>
    <property type="evidence" value="ECO:0007669"/>
    <property type="project" value="InterPro"/>
</dbReference>
<keyword evidence="4 7" id="KW-1133">Transmembrane helix</keyword>
<evidence type="ECO:0000256" key="1">
    <source>
        <dbReference type="ARBA" id="ARBA00004141"/>
    </source>
</evidence>
<feature type="transmembrane region" description="Helical" evidence="7">
    <location>
        <begin position="200"/>
        <end position="225"/>
    </location>
</feature>
<evidence type="ECO:0000256" key="4">
    <source>
        <dbReference type="ARBA" id="ARBA00022989"/>
    </source>
</evidence>
<keyword evidence="5 7" id="KW-0472">Membrane</keyword>